<dbReference type="RefSeq" id="XP_007779403.1">
    <property type="nucleotide sequence ID" value="XM_007781213.1"/>
</dbReference>
<proteinExistence type="predicted"/>
<dbReference type="AlphaFoldDB" id="R7YR43"/>
<keyword evidence="2" id="KW-1185">Reference proteome</keyword>
<dbReference type="Proteomes" id="UP000016924">
    <property type="component" value="Unassembled WGS sequence"/>
</dbReference>
<dbReference type="EMBL" id="JH767566">
    <property type="protein sequence ID" value="EON64086.1"/>
    <property type="molecule type" value="Genomic_DNA"/>
</dbReference>
<sequence length="190" mass="21452">MQKPAYPGFQLSRPPARLATELYNLSTLVQTPTRSVEGRKHTPWAIDPQVFQDIHVLSFRASVFNARLFLFQAEAPTVPIVPVKLTSAIMVSAGSMPVRCGVLFHEPGKLIFLLSQAYEYTFVLLSGCESGGVAPEFHYDEEHFPTRPWSILNVMLILRYAGEAQRMAIEQMHEDAWELACPKKEDVLVY</sequence>
<evidence type="ECO:0000313" key="2">
    <source>
        <dbReference type="Proteomes" id="UP000016924"/>
    </source>
</evidence>
<organism evidence="1 2">
    <name type="scientific">Coniosporium apollinis (strain CBS 100218)</name>
    <name type="common">Rock-inhabiting black yeast</name>
    <dbReference type="NCBI Taxonomy" id="1168221"/>
    <lineage>
        <taxon>Eukaryota</taxon>
        <taxon>Fungi</taxon>
        <taxon>Dikarya</taxon>
        <taxon>Ascomycota</taxon>
        <taxon>Pezizomycotina</taxon>
        <taxon>Dothideomycetes</taxon>
        <taxon>Dothideomycetes incertae sedis</taxon>
        <taxon>Coniosporium</taxon>
    </lineage>
</organism>
<accession>R7YR43</accession>
<dbReference type="GeneID" id="19900627"/>
<gene>
    <name evidence="1" type="ORF">W97_03316</name>
</gene>
<protein>
    <submittedName>
        <fullName evidence="1">Uncharacterized protein</fullName>
    </submittedName>
</protein>
<name>R7YR43_CONA1</name>
<reference evidence="2" key="1">
    <citation type="submission" date="2012-06" db="EMBL/GenBank/DDBJ databases">
        <title>The genome sequence of Coniosporium apollinis CBS 100218.</title>
        <authorList>
            <consortium name="The Broad Institute Genome Sequencing Platform"/>
            <person name="Cuomo C."/>
            <person name="Gorbushina A."/>
            <person name="Noack S."/>
            <person name="Walker B."/>
            <person name="Young S.K."/>
            <person name="Zeng Q."/>
            <person name="Gargeya S."/>
            <person name="Fitzgerald M."/>
            <person name="Haas B."/>
            <person name="Abouelleil A."/>
            <person name="Alvarado L."/>
            <person name="Arachchi H.M."/>
            <person name="Berlin A.M."/>
            <person name="Chapman S.B."/>
            <person name="Goldberg J."/>
            <person name="Griggs A."/>
            <person name="Gujja S."/>
            <person name="Hansen M."/>
            <person name="Howarth C."/>
            <person name="Imamovic A."/>
            <person name="Larimer J."/>
            <person name="McCowan C."/>
            <person name="Montmayeur A."/>
            <person name="Murphy C."/>
            <person name="Neiman D."/>
            <person name="Pearson M."/>
            <person name="Priest M."/>
            <person name="Roberts A."/>
            <person name="Saif S."/>
            <person name="Shea T."/>
            <person name="Sisk P."/>
            <person name="Sykes S."/>
            <person name="Wortman J."/>
            <person name="Nusbaum C."/>
            <person name="Birren B."/>
        </authorList>
    </citation>
    <scope>NUCLEOTIDE SEQUENCE [LARGE SCALE GENOMIC DNA]</scope>
    <source>
        <strain evidence="2">CBS 100218</strain>
    </source>
</reference>
<dbReference type="HOGENOM" id="CLU_1427908_0_0_1"/>
<evidence type="ECO:0000313" key="1">
    <source>
        <dbReference type="EMBL" id="EON64086.1"/>
    </source>
</evidence>